<evidence type="ECO:0000313" key="3">
    <source>
        <dbReference type="Proteomes" id="UP000017836"/>
    </source>
</evidence>
<organism evidence="2 3">
    <name type="scientific">Amborella trichopoda</name>
    <dbReference type="NCBI Taxonomy" id="13333"/>
    <lineage>
        <taxon>Eukaryota</taxon>
        <taxon>Viridiplantae</taxon>
        <taxon>Streptophyta</taxon>
        <taxon>Embryophyta</taxon>
        <taxon>Tracheophyta</taxon>
        <taxon>Spermatophyta</taxon>
        <taxon>Magnoliopsida</taxon>
        <taxon>Amborellales</taxon>
        <taxon>Amborellaceae</taxon>
        <taxon>Amborella</taxon>
    </lineage>
</organism>
<dbReference type="Gramene" id="ERN18262">
    <property type="protein sequence ID" value="ERN18262"/>
    <property type="gene ID" value="AMTR_s00055p00124440"/>
</dbReference>
<dbReference type="Proteomes" id="UP000017836">
    <property type="component" value="Unassembled WGS sequence"/>
</dbReference>
<evidence type="ECO:0000256" key="1">
    <source>
        <dbReference type="SAM" id="Phobius"/>
    </source>
</evidence>
<reference evidence="3" key="1">
    <citation type="journal article" date="2013" name="Science">
        <title>The Amborella genome and the evolution of flowering plants.</title>
        <authorList>
            <consortium name="Amborella Genome Project"/>
        </authorList>
    </citation>
    <scope>NUCLEOTIDE SEQUENCE [LARGE SCALE GENOMIC DNA]</scope>
</reference>
<feature type="transmembrane region" description="Helical" evidence="1">
    <location>
        <begin position="61"/>
        <end position="78"/>
    </location>
</feature>
<feature type="transmembrane region" description="Helical" evidence="1">
    <location>
        <begin position="6"/>
        <end position="27"/>
    </location>
</feature>
<keyword evidence="3" id="KW-1185">Reference proteome</keyword>
<dbReference type="EMBL" id="KI392237">
    <property type="protein sequence ID" value="ERN18262.1"/>
    <property type="molecule type" value="Genomic_DNA"/>
</dbReference>
<evidence type="ECO:0000313" key="2">
    <source>
        <dbReference type="EMBL" id="ERN18262.1"/>
    </source>
</evidence>
<dbReference type="HOGENOM" id="CLU_1613042_0_0_1"/>
<feature type="transmembrane region" description="Helical" evidence="1">
    <location>
        <begin position="39"/>
        <end position="55"/>
    </location>
</feature>
<dbReference type="AlphaFoldDB" id="U5DA04"/>
<accession>U5DA04</accession>
<gene>
    <name evidence="2" type="ORF">AMTR_s00055p00124440</name>
</gene>
<proteinExistence type="predicted"/>
<sequence length="147" mass="16201">MEISPPLSPAAPIWGMAFLSSPFLFSVKDVKPTAAEGKTRLFSGFMWFVAALIVAGHKHCFALALNSVLLSVANMYPLSHRHATRKLHSSPKPGFDPLMVDPLALEVLEEGDVQVDLQEREFLPKVLEHEVETVNVDGPVEPEVQFP</sequence>
<keyword evidence="1" id="KW-0812">Transmembrane</keyword>
<name>U5DA04_AMBTC</name>
<keyword evidence="1" id="KW-1133">Transmembrane helix</keyword>
<keyword evidence="1" id="KW-0472">Membrane</keyword>
<protein>
    <submittedName>
        <fullName evidence="2">Uncharacterized protein</fullName>
    </submittedName>
</protein>